<keyword evidence="6" id="KW-0411">Iron-sulfur</keyword>
<dbReference type="PROSITE" id="PS51918">
    <property type="entry name" value="RADICAL_SAM"/>
    <property type="match status" value="1"/>
</dbReference>
<sequence>MVVESIVFGPIPSRRLGLSLGVNNVYNKYCSYSCVYCQAGRTTRLIIDRRSYYDPHKLVEVVVRGVEEKKPDVVSFVPNGEPTLDKNLGLEAKLIKERINVPLAIFTNASLIYREDVVEDLLLFDIVSVKIDTVNEKTWRKLNRPHPKLSLERILEGIIDFSKRYRGKLLTETMLVKNINISIEEYEGIADYLSNIRFDKAYIQAPIRPPAEKFVTIPDKDDFLIAYNIFTEKLGENRVEILNYPEQPLFKFSENLVEEVLKTINVHPIRLDYLKYIADKKDVDYEEILDKLLKTGKTMIVEYNGKKFIVPRRII</sequence>
<dbReference type="Proteomes" id="UP000000254">
    <property type="component" value="Chromosome"/>
</dbReference>
<evidence type="ECO:0000313" key="8">
    <source>
        <dbReference type="EMBL" id="ABN69611.1"/>
    </source>
</evidence>
<keyword evidence="3" id="KW-0949">S-adenosyl-L-methionine</keyword>
<dbReference type="PANTHER" id="PTHR43787">
    <property type="entry name" value="FEMO COFACTOR BIOSYNTHESIS PROTEIN NIFB-RELATED"/>
    <property type="match status" value="1"/>
</dbReference>
<dbReference type="HOGENOM" id="CLU_058377_0_0_2"/>
<dbReference type="eggNOG" id="arCOG00953">
    <property type="taxonomic scope" value="Archaea"/>
</dbReference>
<protein>
    <submittedName>
        <fullName evidence="8">Radical SAM domain protein</fullName>
    </submittedName>
</protein>
<evidence type="ECO:0000256" key="5">
    <source>
        <dbReference type="ARBA" id="ARBA00023004"/>
    </source>
</evidence>
<keyword evidence="9" id="KW-1185">Reference proteome</keyword>
<evidence type="ECO:0000313" key="9">
    <source>
        <dbReference type="Proteomes" id="UP000000254"/>
    </source>
</evidence>
<evidence type="ECO:0000256" key="1">
    <source>
        <dbReference type="ARBA" id="ARBA00001966"/>
    </source>
</evidence>
<dbReference type="InterPro" id="IPR058240">
    <property type="entry name" value="rSAM_sf"/>
</dbReference>
<dbReference type="InterPro" id="IPR013785">
    <property type="entry name" value="Aldolase_TIM"/>
</dbReference>
<dbReference type="Pfam" id="PF04055">
    <property type="entry name" value="Radical_SAM"/>
    <property type="match status" value="1"/>
</dbReference>
<dbReference type="SFLD" id="SFLDS00029">
    <property type="entry name" value="Radical_SAM"/>
    <property type="match status" value="1"/>
</dbReference>
<dbReference type="GO" id="GO:0046872">
    <property type="term" value="F:metal ion binding"/>
    <property type="evidence" value="ECO:0007669"/>
    <property type="project" value="UniProtKB-KW"/>
</dbReference>
<reference evidence="8 9" key="2">
    <citation type="journal article" date="2009" name="Stand. Genomic Sci.">
        <title>Complete genome sequence of Staphylothermus marinus Stetter and Fiala 1986 type strain F1.</title>
        <authorList>
            <person name="Anderson I.J."/>
            <person name="Sun H."/>
            <person name="Lapidus A."/>
            <person name="Copeland A."/>
            <person name="Glavina Del Rio T."/>
            <person name="Tice H."/>
            <person name="Dalin E."/>
            <person name="Lucas S."/>
            <person name="Barry K."/>
            <person name="Land M."/>
            <person name="Richardson P."/>
            <person name="Huber H."/>
            <person name="Kyrpides N.C."/>
        </authorList>
    </citation>
    <scope>NUCLEOTIDE SEQUENCE [LARGE SCALE GENOMIC DNA]</scope>
    <source>
        <strain evidence="9">ATCC 43588 / DSM 3639 / JCM 9404 / F1</strain>
    </source>
</reference>
<dbReference type="GO" id="GO:0003824">
    <property type="term" value="F:catalytic activity"/>
    <property type="evidence" value="ECO:0007669"/>
    <property type="project" value="InterPro"/>
</dbReference>
<dbReference type="GO" id="GO:0051539">
    <property type="term" value="F:4 iron, 4 sulfur cluster binding"/>
    <property type="evidence" value="ECO:0007669"/>
    <property type="project" value="UniProtKB-KW"/>
</dbReference>
<evidence type="ECO:0000256" key="4">
    <source>
        <dbReference type="ARBA" id="ARBA00022723"/>
    </source>
</evidence>
<keyword evidence="4" id="KW-0479">Metal-binding</keyword>
<reference evidence="9" key="1">
    <citation type="journal article" date="2009" name="BMC Genomics">
        <title>The complete genome sequence of Staphylothermus marinus reveals differences in sulfur metabolism among heterotrophic Crenarchaeota.</title>
        <authorList>
            <person name="Anderson I.J."/>
            <person name="Dharmarajan L."/>
            <person name="Rodriguez J."/>
            <person name="Hooper S."/>
            <person name="Porat I."/>
            <person name="Ulrich L.E."/>
            <person name="Elkins J.G."/>
            <person name="Mavromatis K."/>
            <person name="Sun H."/>
            <person name="Land M."/>
            <person name="Lapidus A."/>
            <person name="Lucas S."/>
            <person name="Barry K."/>
            <person name="Huber H."/>
            <person name="Zhulin I.B."/>
            <person name="Whitman W.B."/>
            <person name="Mukhopadhyay B."/>
            <person name="Woese C."/>
            <person name="Bristow J."/>
            <person name="Kyrpides N."/>
        </authorList>
    </citation>
    <scope>NUCLEOTIDE SEQUENCE [LARGE SCALE GENOMIC DNA]</scope>
    <source>
        <strain evidence="9">ATCC 43588 / DSM 3639 / JCM 9404 / F1</strain>
    </source>
</reference>
<dbReference type="SFLD" id="SFLDG01083">
    <property type="entry name" value="Uncharacterised_Radical_SAM_Su"/>
    <property type="match status" value="1"/>
</dbReference>
<organism evidence="8 9">
    <name type="scientific">Staphylothermus marinus (strain ATCC 43588 / DSM 3639 / JCM 9404 / F1)</name>
    <dbReference type="NCBI Taxonomy" id="399550"/>
    <lineage>
        <taxon>Archaea</taxon>
        <taxon>Thermoproteota</taxon>
        <taxon>Thermoprotei</taxon>
        <taxon>Desulfurococcales</taxon>
        <taxon>Desulfurococcaceae</taxon>
        <taxon>Staphylothermus</taxon>
    </lineage>
</organism>
<feature type="domain" description="Radical SAM core" evidence="7">
    <location>
        <begin position="10"/>
        <end position="245"/>
    </location>
</feature>
<dbReference type="EMBL" id="CP000575">
    <property type="protein sequence ID" value="ABN69611.1"/>
    <property type="molecule type" value="Genomic_DNA"/>
</dbReference>
<dbReference type="SUPFAM" id="SSF102114">
    <property type="entry name" value="Radical SAM enzymes"/>
    <property type="match status" value="1"/>
</dbReference>
<name>A3DLV1_STAMF</name>
<dbReference type="STRING" id="399550.Smar_0503"/>
<dbReference type="GeneID" id="4907964"/>
<dbReference type="Gene3D" id="3.20.20.70">
    <property type="entry name" value="Aldolase class I"/>
    <property type="match status" value="1"/>
</dbReference>
<gene>
    <name evidence="8" type="ordered locus">Smar_0503</name>
</gene>
<proteinExistence type="predicted"/>
<comment type="cofactor">
    <cofactor evidence="1">
        <name>[4Fe-4S] cluster</name>
        <dbReference type="ChEBI" id="CHEBI:49883"/>
    </cofactor>
</comment>
<evidence type="ECO:0000256" key="6">
    <source>
        <dbReference type="ARBA" id="ARBA00023014"/>
    </source>
</evidence>
<accession>A3DLV1</accession>
<dbReference type="InterPro" id="IPR040084">
    <property type="entry name" value="GTPase_Obg"/>
</dbReference>
<dbReference type="CDD" id="cd01335">
    <property type="entry name" value="Radical_SAM"/>
    <property type="match status" value="1"/>
</dbReference>
<evidence type="ECO:0000256" key="2">
    <source>
        <dbReference type="ARBA" id="ARBA00022485"/>
    </source>
</evidence>
<dbReference type="PANTHER" id="PTHR43787:SF11">
    <property type="entry name" value="UPF0026 PROTEIN SLR1464"/>
    <property type="match status" value="1"/>
</dbReference>
<keyword evidence="5" id="KW-0408">Iron</keyword>
<dbReference type="RefSeq" id="WP_011838802.1">
    <property type="nucleotide sequence ID" value="NC_009033.1"/>
</dbReference>
<keyword evidence="2" id="KW-0004">4Fe-4S</keyword>
<evidence type="ECO:0000259" key="7">
    <source>
        <dbReference type="PROSITE" id="PS51918"/>
    </source>
</evidence>
<dbReference type="InterPro" id="IPR007197">
    <property type="entry name" value="rSAM"/>
</dbReference>
<dbReference type="AlphaFoldDB" id="A3DLV1"/>
<dbReference type="KEGG" id="smr:Smar_0503"/>
<evidence type="ECO:0000256" key="3">
    <source>
        <dbReference type="ARBA" id="ARBA00022691"/>
    </source>
</evidence>